<name>A0A2T3FS72_9FIRM</name>
<comment type="caution">
    <text evidence="4">The sequence shown here is derived from an EMBL/GenBank/DDBJ whole genome shotgun (WGS) entry which is preliminary data.</text>
</comment>
<dbReference type="Gene3D" id="1.10.1070.20">
    <property type="match status" value="1"/>
</dbReference>
<keyword evidence="5" id="KW-1185">Reference proteome</keyword>
<evidence type="ECO:0000256" key="1">
    <source>
        <dbReference type="ARBA" id="ARBA00022679"/>
    </source>
</evidence>
<protein>
    <recommendedName>
        <fullName evidence="3">HipA-like C-terminal domain-containing protein</fullName>
    </recommendedName>
</protein>
<dbReference type="Proteomes" id="UP000241201">
    <property type="component" value="Unassembled WGS sequence"/>
</dbReference>
<reference evidence="5" key="1">
    <citation type="submission" date="2018-03" db="EMBL/GenBank/DDBJ databases">
        <title>Lachnoclostridium SNUG30370 gen.nov., sp.nov., isolated from human faeces.</title>
        <authorList>
            <person name="Seo B."/>
            <person name="Jeon K."/>
            <person name="Ko G."/>
        </authorList>
    </citation>
    <scope>NUCLEOTIDE SEQUENCE [LARGE SCALE GENOMIC DNA]</scope>
    <source>
        <strain evidence="5">SNUG30370</strain>
    </source>
</reference>
<dbReference type="Pfam" id="PF07804">
    <property type="entry name" value="HipA_C"/>
    <property type="match status" value="1"/>
</dbReference>
<dbReference type="GeneID" id="77471645"/>
<evidence type="ECO:0000259" key="3">
    <source>
        <dbReference type="Pfam" id="PF07804"/>
    </source>
</evidence>
<sequence>MPLRIKNALNDKSKNTIKELNHWFKGRCIPSWRKDLKRLLDNLHSESTDKLLDKAYGLSLSDQYWFKEESDSIEWKDIHFFDHDFESMEFITASFSSSTQESSYNQQSLISPNNTTDGMLQKTWIIENRKRYLIKGTYTPSRQEPLNEWLASTICNRLGFDHCHYELSFYNKTLVSKCKNFIKDNEEIIPACDLFESVKKDNNPYDFEHYIHILEKLDIKNVRNELENMFILDYLIMNEDRHLRNFGAIFNVETLKYEKLAPIFDTDQSMQCSKITSKMNFYDGYGKFFYNTNKKFSDYLNYISNLSRFDLSLLGNIVEEYKNLLYKYRETMDMSETRIEKLVNGLDYRINHLKEIIG</sequence>
<evidence type="ECO:0000313" key="4">
    <source>
        <dbReference type="EMBL" id="PST38128.1"/>
    </source>
</evidence>
<accession>A0A2T3FS72</accession>
<evidence type="ECO:0000256" key="2">
    <source>
        <dbReference type="ARBA" id="ARBA00022777"/>
    </source>
</evidence>
<dbReference type="EMBL" id="PYLP01000018">
    <property type="protein sequence ID" value="PST38128.1"/>
    <property type="molecule type" value="Genomic_DNA"/>
</dbReference>
<proteinExistence type="predicted"/>
<dbReference type="GO" id="GO:0016301">
    <property type="term" value="F:kinase activity"/>
    <property type="evidence" value="ECO:0007669"/>
    <property type="project" value="UniProtKB-KW"/>
</dbReference>
<gene>
    <name evidence="4" type="ORF">C7U55_11180</name>
</gene>
<organism evidence="4 5">
    <name type="scientific">Faecalibacillus faecis</name>
    <dbReference type="NCBI Taxonomy" id="1982628"/>
    <lineage>
        <taxon>Bacteria</taxon>
        <taxon>Bacillati</taxon>
        <taxon>Bacillota</taxon>
        <taxon>Erysipelotrichia</taxon>
        <taxon>Erysipelotrichales</taxon>
        <taxon>Coprobacillaceae</taxon>
        <taxon>Faecalibacillus</taxon>
    </lineage>
</organism>
<keyword evidence="1" id="KW-0808">Transferase</keyword>
<keyword evidence="2" id="KW-0418">Kinase</keyword>
<dbReference type="InterPro" id="IPR012893">
    <property type="entry name" value="HipA-like_C"/>
</dbReference>
<evidence type="ECO:0000313" key="5">
    <source>
        <dbReference type="Proteomes" id="UP000241201"/>
    </source>
</evidence>
<dbReference type="RefSeq" id="WP_106988634.1">
    <property type="nucleotide sequence ID" value="NZ_PYLP01000018.1"/>
</dbReference>
<feature type="domain" description="HipA-like C-terminal" evidence="3">
    <location>
        <begin position="120"/>
        <end position="283"/>
    </location>
</feature>
<dbReference type="AlphaFoldDB" id="A0A2T3FS72"/>